<dbReference type="AlphaFoldDB" id="A0A183BRC8"/>
<accession>A0A183BRC8</accession>
<reference evidence="1" key="1">
    <citation type="submission" date="2014-05" db="EMBL/GenBank/DDBJ databases">
        <title>The genome and life-stage specific transcriptomes of Globodera pallida elucidate key aspects of plant parasitism by a cyst nematode.</title>
        <authorList>
            <person name="Cotton J.A."/>
            <person name="Lilley C.J."/>
            <person name="Jones L.M."/>
            <person name="Kikuchi T."/>
            <person name="Reid A.J."/>
            <person name="Thorpe P."/>
            <person name="Tsai I.J."/>
            <person name="Beasley H."/>
            <person name="Blok V."/>
            <person name="Cock P.J.A."/>
            <person name="Van den Akker S.E."/>
            <person name="Holroyd N."/>
            <person name="Hunt M."/>
            <person name="Mantelin S."/>
            <person name="Naghra H."/>
            <person name="Pain A."/>
            <person name="Palomares-Rius J.E."/>
            <person name="Zarowiecki M."/>
            <person name="Berriman M."/>
            <person name="Jones J.T."/>
            <person name="Urwin P.E."/>
        </authorList>
    </citation>
    <scope>NUCLEOTIDE SEQUENCE [LARGE SCALE GENOMIC DNA]</scope>
    <source>
        <strain evidence="1">Lindley</strain>
    </source>
</reference>
<organism evidence="1 2">
    <name type="scientific">Globodera pallida</name>
    <name type="common">Potato cyst nematode worm</name>
    <name type="synonym">Heterodera pallida</name>
    <dbReference type="NCBI Taxonomy" id="36090"/>
    <lineage>
        <taxon>Eukaryota</taxon>
        <taxon>Metazoa</taxon>
        <taxon>Ecdysozoa</taxon>
        <taxon>Nematoda</taxon>
        <taxon>Chromadorea</taxon>
        <taxon>Rhabditida</taxon>
        <taxon>Tylenchina</taxon>
        <taxon>Tylenchomorpha</taxon>
        <taxon>Tylenchoidea</taxon>
        <taxon>Heteroderidae</taxon>
        <taxon>Heteroderinae</taxon>
        <taxon>Globodera</taxon>
    </lineage>
</organism>
<reference evidence="2" key="2">
    <citation type="submission" date="2016-06" db="UniProtKB">
        <authorList>
            <consortium name="WormBaseParasite"/>
        </authorList>
    </citation>
    <scope>IDENTIFICATION</scope>
</reference>
<dbReference type="Proteomes" id="UP000050741">
    <property type="component" value="Unassembled WGS sequence"/>
</dbReference>
<protein>
    <submittedName>
        <fullName evidence="2">SRP54 domain-containing protein</fullName>
    </submittedName>
</protein>
<sequence>MNSRCDIFCVFTRIQTVQEVREALAKKLPRRRPEFIDMDRKLVHFVNTALLGTDQQIIVFLDAIAIGTATN</sequence>
<proteinExistence type="predicted"/>
<evidence type="ECO:0000313" key="2">
    <source>
        <dbReference type="WBParaSite" id="GPLIN_000316400"/>
    </source>
</evidence>
<keyword evidence="1" id="KW-1185">Reference proteome</keyword>
<evidence type="ECO:0000313" key="1">
    <source>
        <dbReference type="Proteomes" id="UP000050741"/>
    </source>
</evidence>
<name>A0A183BRC8_GLOPA</name>
<dbReference type="WBParaSite" id="GPLIN_000316400">
    <property type="protein sequence ID" value="GPLIN_000316400"/>
    <property type="gene ID" value="GPLIN_000316400"/>
</dbReference>